<reference evidence="1 2" key="1">
    <citation type="journal article" date="2019" name="Nat. Ecol. Evol.">
        <title>Megaphylogeny resolves global patterns of mushroom evolution.</title>
        <authorList>
            <person name="Varga T."/>
            <person name="Krizsan K."/>
            <person name="Foldi C."/>
            <person name="Dima B."/>
            <person name="Sanchez-Garcia M."/>
            <person name="Sanchez-Ramirez S."/>
            <person name="Szollosi G.J."/>
            <person name="Szarkandi J.G."/>
            <person name="Papp V."/>
            <person name="Albert L."/>
            <person name="Andreopoulos W."/>
            <person name="Angelini C."/>
            <person name="Antonin V."/>
            <person name="Barry K.W."/>
            <person name="Bougher N.L."/>
            <person name="Buchanan P."/>
            <person name="Buyck B."/>
            <person name="Bense V."/>
            <person name="Catcheside P."/>
            <person name="Chovatia M."/>
            <person name="Cooper J."/>
            <person name="Damon W."/>
            <person name="Desjardin D."/>
            <person name="Finy P."/>
            <person name="Geml J."/>
            <person name="Haridas S."/>
            <person name="Hughes K."/>
            <person name="Justo A."/>
            <person name="Karasinski D."/>
            <person name="Kautmanova I."/>
            <person name="Kiss B."/>
            <person name="Kocsube S."/>
            <person name="Kotiranta H."/>
            <person name="LaButti K.M."/>
            <person name="Lechner B.E."/>
            <person name="Liimatainen K."/>
            <person name="Lipzen A."/>
            <person name="Lukacs Z."/>
            <person name="Mihaltcheva S."/>
            <person name="Morgado L.N."/>
            <person name="Niskanen T."/>
            <person name="Noordeloos M.E."/>
            <person name="Ohm R.A."/>
            <person name="Ortiz-Santana B."/>
            <person name="Ovrebo C."/>
            <person name="Racz N."/>
            <person name="Riley R."/>
            <person name="Savchenko A."/>
            <person name="Shiryaev A."/>
            <person name="Soop K."/>
            <person name="Spirin V."/>
            <person name="Szebenyi C."/>
            <person name="Tomsovsky M."/>
            <person name="Tulloss R.E."/>
            <person name="Uehling J."/>
            <person name="Grigoriev I.V."/>
            <person name="Vagvolgyi C."/>
            <person name="Papp T."/>
            <person name="Martin F.M."/>
            <person name="Miettinen O."/>
            <person name="Hibbett D.S."/>
            <person name="Nagy L.G."/>
        </authorList>
    </citation>
    <scope>NUCLEOTIDE SEQUENCE [LARGE SCALE GENOMIC DNA]</scope>
    <source>
        <strain evidence="1 2">NL-1719</strain>
    </source>
</reference>
<dbReference type="Proteomes" id="UP000308600">
    <property type="component" value="Unassembled WGS sequence"/>
</dbReference>
<keyword evidence="2" id="KW-1185">Reference proteome</keyword>
<proteinExistence type="predicted"/>
<name>A0ACD3B9K6_9AGAR</name>
<organism evidence="1 2">
    <name type="scientific">Pluteus cervinus</name>
    <dbReference type="NCBI Taxonomy" id="181527"/>
    <lineage>
        <taxon>Eukaryota</taxon>
        <taxon>Fungi</taxon>
        <taxon>Dikarya</taxon>
        <taxon>Basidiomycota</taxon>
        <taxon>Agaricomycotina</taxon>
        <taxon>Agaricomycetes</taxon>
        <taxon>Agaricomycetidae</taxon>
        <taxon>Agaricales</taxon>
        <taxon>Pluteineae</taxon>
        <taxon>Pluteaceae</taxon>
        <taxon>Pluteus</taxon>
    </lineage>
</organism>
<dbReference type="EMBL" id="ML208268">
    <property type="protein sequence ID" value="TFK74389.1"/>
    <property type="molecule type" value="Genomic_DNA"/>
</dbReference>
<evidence type="ECO:0000313" key="1">
    <source>
        <dbReference type="EMBL" id="TFK74389.1"/>
    </source>
</evidence>
<evidence type="ECO:0000313" key="2">
    <source>
        <dbReference type="Proteomes" id="UP000308600"/>
    </source>
</evidence>
<accession>A0ACD3B9K6</accession>
<protein>
    <submittedName>
        <fullName evidence="1">Uncharacterized protein</fullName>
    </submittedName>
</protein>
<gene>
    <name evidence="1" type="ORF">BDN72DRAFT_833295</name>
</gene>
<sequence length="406" mass="45129">MAQDTSLESILTSLQVPSDFVRLESIQEDQPSTQDELNQWKEQTYDTLLKLQSDTEGRLSGLNLRVQADIVTALAAFDGTEDPWITSDSREAAQVILDKFKQVDNDSEKNTPLLRQLLVGNIKPWFQSNPHPYIHVDTGRKLGRAAGGPLASGDYYEAQTWKKYPGAANVVSWCVRNMKAEVYEELWHLIIPAVMALLDDYEARNKLRGVKIVAELLVYVPKGLLKRTGIDGLLHTSLNTCLAHLNNPESADLIRATVPTHISLIELTTAPGSKERFDKLSHLLGEGIIGGVWFYASEDRDTVMASLESLLLVVEAIGIGSTRFLKGLMTKLVHLLMPNPLNPTPGSEDLQIAALRVLIKLIDKCASRMQYWSGPIIDGVCRCWVSRRKLDDVGERTGPSPKYSRG</sequence>